<protein>
    <submittedName>
        <fullName evidence="1">Uncharacterized protein</fullName>
    </submittedName>
</protein>
<accession>A0A1M6VXY9</accession>
<dbReference type="OrthoDB" id="794480at2"/>
<dbReference type="STRING" id="633813.SAMN04488087_2159"/>
<evidence type="ECO:0000313" key="2">
    <source>
        <dbReference type="Proteomes" id="UP000185812"/>
    </source>
</evidence>
<keyword evidence="2" id="KW-1185">Reference proteome</keyword>
<dbReference type="Proteomes" id="UP000185812">
    <property type="component" value="Unassembled WGS sequence"/>
</dbReference>
<dbReference type="EMBL" id="FRAU01000007">
    <property type="protein sequence ID" value="SHK86287.1"/>
    <property type="molecule type" value="Genomic_DNA"/>
</dbReference>
<dbReference type="AlphaFoldDB" id="A0A1M6VXY9"/>
<reference evidence="2" key="1">
    <citation type="submission" date="2016-11" db="EMBL/GenBank/DDBJ databases">
        <authorList>
            <person name="Varghese N."/>
            <person name="Submissions S."/>
        </authorList>
    </citation>
    <scope>NUCLEOTIDE SEQUENCE [LARGE SCALE GENOMIC DNA]</scope>
    <source>
        <strain evidence="2">DSM 22212</strain>
    </source>
</reference>
<evidence type="ECO:0000313" key="1">
    <source>
        <dbReference type="EMBL" id="SHK86287.1"/>
    </source>
</evidence>
<gene>
    <name evidence="1" type="ORF">SAMN04488087_2159</name>
</gene>
<dbReference type="RefSeq" id="WP_084660582.1">
    <property type="nucleotide sequence ID" value="NZ_FRAU01000007.1"/>
</dbReference>
<name>A0A1M6VXY9_9BACT</name>
<organism evidence="1 2">
    <name type="scientific">Rhodothermus profundi</name>
    <dbReference type="NCBI Taxonomy" id="633813"/>
    <lineage>
        <taxon>Bacteria</taxon>
        <taxon>Pseudomonadati</taxon>
        <taxon>Rhodothermota</taxon>
        <taxon>Rhodothermia</taxon>
        <taxon>Rhodothermales</taxon>
        <taxon>Rhodothermaceae</taxon>
        <taxon>Rhodothermus</taxon>
    </lineage>
</organism>
<sequence length="132" mass="15169">MRRASGSNEMPDPIGQWLRAADPDLEERWKQLLAHLETLLGRMPASIEQVLFLIGVQERGRGYEPGLSREQKQDLIMEGARCAFAAIGLYRRTAADPTRWEPTLSPWPELSREDQEKLLRIAILEYFKPLLP</sequence>
<proteinExistence type="predicted"/>